<evidence type="ECO:0000313" key="14">
    <source>
        <dbReference type="EMBL" id="KAJ9134785.1"/>
    </source>
</evidence>
<keyword evidence="10" id="KW-0862">Zinc</keyword>
<dbReference type="GO" id="GO:0004843">
    <property type="term" value="F:cysteine-type deubiquitinase activity"/>
    <property type="evidence" value="ECO:0007669"/>
    <property type="project" value="UniProtKB-UniRule"/>
</dbReference>
<evidence type="ECO:0000256" key="2">
    <source>
        <dbReference type="ARBA" id="ARBA00004496"/>
    </source>
</evidence>
<evidence type="ECO:0000259" key="13">
    <source>
        <dbReference type="PROSITE" id="PS50802"/>
    </source>
</evidence>
<dbReference type="PANTHER" id="PTHR13312">
    <property type="entry name" value="HIV-INDUCED PROTEIN-7-LIKE PROTEASE"/>
    <property type="match status" value="1"/>
</dbReference>
<gene>
    <name evidence="14" type="ORF">NKR23_g9981</name>
</gene>
<dbReference type="InterPro" id="IPR038765">
    <property type="entry name" value="Papain-like_cys_pep_sf"/>
</dbReference>
<evidence type="ECO:0000256" key="12">
    <source>
        <dbReference type="SAM" id="MobiDB-lite"/>
    </source>
</evidence>
<keyword evidence="15" id="KW-1185">Reference proteome</keyword>
<dbReference type="GO" id="GO:0005829">
    <property type="term" value="C:cytosol"/>
    <property type="evidence" value="ECO:0007669"/>
    <property type="project" value="TreeGrafter"/>
</dbReference>
<dbReference type="GO" id="GO:0008270">
    <property type="term" value="F:zinc ion binding"/>
    <property type="evidence" value="ECO:0007669"/>
    <property type="project" value="UniProtKB-KW"/>
</dbReference>
<evidence type="ECO:0000256" key="6">
    <source>
        <dbReference type="ARBA" id="ARBA00022771"/>
    </source>
</evidence>
<keyword evidence="3 11" id="KW-0963">Cytoplasm</keyword>
<dbReference type="EC" id="3.4.19.12" evidence="11"/>
<keyword evidence="4" id="KW-0645">Protease</keyword>
<dbReference type="FunFam" id="3.90.70.80:FF:000016">
    <property type="entry name" value="Putative ubiquitin thioesterase otu1"/>
    <property type="match status" value="1"/>
</dbReference>
<organism evidence="14 15">
    <name type="scientific">Pleurostoma richardsiae</name>
    <dbReference type="NCBI Taxonomy" id="41990"/>
    <lineage>
        <taxon>Eukaryota</taxon>
        <taxon>Fungi</taxon>
        <taxon>Dikarya</taxon>
        <taxon>Ascomycota</taxon>
        <taxon>Pezizomycotina</taxon>
        <taxon>Sordariomycetes</taxon>
        <taxon>Sordariomycetidae</taxon>
        <taxon>Calosphaeriales</taxon>
        <taxon>Pleurostomataceae</taxon>
        <taxon>Pleurostoma</taxon>
    </lineage>
</organism>
<dbReference type="GO" id="GO:0030968">
    <property type="term" value="P:endoplasmic reticulum unfolded protein response"/>
    <property type="evidence" value="ECO:0007669"/>
    <property type="project" value="TreeGrafter"/>
</dbReference>
<dbReference type="EMBL" id="JANBVO010000041">
    <property type="protein sequence ID" value="KAJ9134785.1"/>
    <property type="molecule type" value="Genomic_DNA"/>
</dbReference>
<proteinExistence type="predicted"/>
<dbReference type="GO" id="GO:0016579">
    <property type="term" value="P:protein deubiquitination"/>
    <property type="evidence" value="ECO:0007669"/>
    <property type="project" value="TreeGrafter"/>
</dbReference>
<dbReference type="InterPro" id="IPR057766">
    <property type="entry name" value="Znf-C2H2_OTU1-like_C"/>
</dbReference>
<sequence>MAEIRFRVRGPDWTDTITAKEDWTIGQLLDYIKEKRGVDGFQLKYGWPPKVMDTVNLDATIGALNLKGETMTLVPAESADATAAPAPAAPAAPEPEKPAFKPKPVEPDETVVDWPEKSGYLVLRVMPDDNSCMFTAFGGVLPIPDPAPILRRQVAEYILTHQDKYTKVVLEMTPERYADKIQDPQKWGGGIELSILSDIYDIEICSIDVKTLRVDRYGEDKSTRCIILYSGVHYDRIAFTMGPEMPAEWDVTKWDTGDEEVLEKARELAQKLQKMHYFTDMNDFVLKCDVAGCGWIGSGQKEAVKHMQDTGHSQLSELPLD</sequence>
<evidence type="ECO:0000256" key="4">
    <source>
        <dbReference type="ARBA" id="ARBA00022670"/>
    </source>
</evidence>
<keyword evidence="8 11" id="KW-0378">Hydrolase</keyword>
<dbReference type="Pfam" id="PF02338">
    <property type="entry name" value="OTU"/>
    <property type="match status" value="1"/>
</dbReference>
<dbReference type="SUPFAM" id="SSF54001">
    <property type="entry name" value="Cysteine proteinases"/>
    <property type="match status" value="1"/>
</dbReference>
<dbReference type="AlphaFoldDB" id="A0AA38VIZ0"/>
<feature type="region of interest" description="Disordered" evidence="12">
    <location>
        <begin position="79"/>
        <end position="108"/>
    </location>
</feature>
<dbReference type="InterPro" id="IPR048857">
    <property type="entry name" value="OTU1_Ubl"/>
</dbReference>
<feature type="domain" description="OTU" evidence="13">
    <location>
        <begin position="121"/>
        <end position="240"/>
    </location>
</feature>
<dbReference type="PROSITE" id="PS50802">
    <property type="entry name" value="OTU"/>
    <property type="match status" value="1"/>
</dbReference>
<evidence type="ECO:0000256" key="5">
    <source>
        <dbReference type="ARBA" id="ARBA00022723"/>
    </source>
</evidence>
<dbReference type="Proteomes" id="UP001174694">
    <property type="component" value="Unassembled WGS sequence"/>
</dbReference>
<dbReference type="InterPro" id="IPR003323">
    <property type="entry name" value="OTU_dom"/>
</dbReference>
<dbReference type="GO" id="GO:0036503">
    <property type="term" value="P:ERAD pathway"/>
    <property type="evidence" value="ECO:0007669"/>
    <property type="project" value="TreeGrafter"/>
</dbReference>
<evidence type="ECO:0000256" key="1">
    <source>
        <dbReference type="ARBA" id="ARBA00000707"/>
    </source>
</evidence>
<dbReference type="Pfam" id="PF21403">
    <property type="entry name" value="OTU1_UBXL"/>
    <property type="match status" value="1"/>
</dbReference>
<keyword evidence="6" id="KW-0863">Zinc-finger</keyword>
<evidence type="ECO:0000256" key="7">
    <source>
        <dbReference type="ARBA" id="ARBA00022786"/>
    </source>
</evidence>
<comment type="caution">
    <text evidence="14">The sequence shown here is derived from an EMBL/GenBank/DDBJ whole genome shotgun (WGS) entry which is preliminary data.</text>
</comment>
<evidence type="ECO:0000313" key="15">
    <source>
        <dbReference type="Proteomes" id="UP001174694"/>
    </source>
</evidence>
<accession>A0AA38VIZ0</accession>
<keyword evidence="9 11" id="KW-0788">Thiol protease</keyword>
<reference evidence="14" key="1">
    <citation type="submission" date="2022-07" db="EMBL/GenBank/DDBJ databases">
        <title>Fungi with potential for degradation of polypropylene.</title>
        <authorList>
            <person name="Gostincar C."/>
        </authorList>
    </citation>
    <scope>NUCLEOTIDE SEQUENCE</scope>
    <source>
        <strain evidence="14">EXF-13308</strain>
    </source>
</reference>
<dbReference type="PANTHER" id="PTHR13312:SF0">
    <property type="entry name" value="UBIQUITIN THIOESTERASE OTU1"/>
    <property type="match status" value="1"/>
</dbReference>
<dbReference type="Gene3D" id="3.10.20.90">
    <property type="entry name" value="Phosphatidylinositol 3-kinase Catalytic Subunit, Chain A, domain 1"/>
    <property type="match status" value="1"/>
</dbReference>
<dbReference type="CDD" id="cd22745">
    <property type="entry name" value="OTU_OTU1"/>
    <property type="match status" value="1"/>
</dbReference>
<evidence type="ECO:0000256" key="3">
    <source>
        <dbReference type="ARBA" id="ARBA00022490"/>
    </source>
</evidence>
<feature type="compositionally biased region" description="Basic and acidic residues" evidence="12">
    <location>
        <begin position="94"/>
        <end position="106"/>
    </location>
</feature>
<protein>
    <recommendedName>
        <fullName evidence="11">Ubiquitin thioesterase OTU</fullName>
        <ecNumber evidence="11">3.4.19.12</ecNumber>
    </recommendedName>
</protein>
<keyword evidence="7 11" id="KW-0833">Ubl conjugation pathway</keyword>
<evidence type="ECO:0000256" key="11">
    <source>
        <dbReference type="RuleBase" id="RU367104"/>
    </source>
</evidence>
<dbReference type="GO" id="GO:0005634">
    <property type="term" value="C:nucleus"/>
    <property type="evidence" value="ECO:0007669"/>
    <property type="project" value="TreeGrafter"/>
</dbReference>
<keyword evidence="5" id="KW-0479">Metal-binding</keyword>
<dbReference type="Gene3D" id="3.90.70.80">
    <property type="match status" value="1"/>
</dbReference>
<evidence type="ECO:0000256" key="9">
    <source>
        <dbReference type="ARBA" id="ARBA00022807"/>
    </source>
</evidence>
<comment type="subcellular location">
    <subcellularLocation>
        <location evidence="2 11">Cytoplasm</location>
    </subcellularLocation>
</comment>
<comment type="function">
    <text evidence="11">Hydrolase that can remove conjugated ubiquitin from proteins and may therefore play an important regulatory role at the level of protein turnover by preventing degradation.</text>
</comment>
<evidence type="ECO:0000256" key="10">
    <source>
        <dbReference type="ARBA" id="ARBA00022833"/>
    </source>
</evidence>
<comment type="catalytic activity">
    <reaction evidence="1 11">
        <text>Thiol-dependent hydrolysis of ester, thioester, amide, peptide and isopeptide bonds formed by the C-terminal Gly of ubiquitin (a 76-residue protein attached to proteins as an intracellular targeting signal).</text>
        <dbReference type="EC" id="3.4.19.12"/>
    </reaction>
</comment>
<name>A0AA38VIZ0_9PEZI</name>
<dbReference type="Pfam" id="PF24560">
    <property type="entry name" value="zf-C2H2_OTU1_C"/>
    <property type="match status" value="1"/>
</dbReference>
<evidence type="ECO:0000256" key="8">
    <source>
        <dbReference type="ARBA" id="ARBA00022801"/>
    </source>
</evidence>